<dbReference type="Proteomes" id="UP000271003">
    <property type="component" value="Chromosome"/>
</dbReference>
<feature type="region of interest" description="Disordered" evidence="1">
    <location>
        <begin position="1"/>
        <end position="31"/>
    </location>
</feature>
<dbReference type="KEGG" id="sutt:SUTMEG_20030"/>
<dbReference type="OrthoDB" id="7831721at2"/>
<feature type="domain" description="Calcineurin-like phosphoesterase" evidence="2">
    <location>
        <begin position="33"/>
        <end position="222"/>
    </location>
</feature>
<evidence type="ECO:0000313" key="4">
    <source>
        <dbReference type="Proteomes" id="UP000271003"/>
    </source>
</evidence>
<keyword evidence="4" id="KW-1185">Reference proteome</keyword>
<protein>
    <recommendedName>
        <fullName evidence="2">Calcineurin-like phosphoesterase domain-containing protein</fullName>
    </recommendedName>
</protein>
<feature type="compositionally biased region" description="Basic and acidic residues" evidence="1">
    <location>
        <begin position="394"/>
        <end position="410"/>
    </location>
</feature>
<accession>A0A2Z6ICR5</accession>
<name>A0A2Z6ICR5_9BURK</name>
<feature type="compositionally biased region" description="Basic and acidic residues" evidence="1">
    <location>
        <begin position="322"/>
        <end position="335"/>
    </location>
</feature>
<gene>
    <name evidence="3" type="ORF">SUTMEG_20030</name>
</gene>
<dbReference type="SUPFAM" id="SSF56300">
    <property type="entry name" value="Metallo-dependent phosphatases"/>
    <property type="match status" value="1"/>
</dbReference>
<sequence length="459" mass="50380">MTQNNEKTNDAPTKRRRNRRPRHSNRPKELPEIFFCGDPHGEFEQINEAVRLHKPAAVVILGDLQPPAPVEELLEEALALTDVWWIPGNHDTDTDEFYDRLWRGPLASHNLHGRIANIAGLRIGGLGGVFRGQVWMPDGTPNYFCPATFIRRVGTGNVWRGGLPRRHRSTIFPSVYQNLMRQRADVLVTHEAAGCHRKGFVAIDRLAKALNVKWHFHGHQHEDRVYGQHQNVTVRAVGYRGVVNLKGEVVIPAQMDPREAAALQTAIDWANRTAETALIEVRDPKTGAMCVLPPSEATTPSMLAAAAAASAKLLAYPSGDVTPREREEALGREVAKQAPGGRFKPWTSPKPKSEGKAAPKDEGAKEPCASRGRRESARSKAKARRAEAGNAVKNDAKRNVREEAKRDAKCARSANAGNAPATPTAAPAEGAVKPAPSRNAPGGKTRRPRRRKGRGKPKE</sequence>
<feature type="compositionally biased region" description="Basic and acidic residues" evidence="1">
    <location>
        <begin position="351"/>
        <end position="365"/>
    </location>
</feature>
<dbReference type="InterPro" id="IPR004843">
    <property type="entry name" value="Calcineurin-like_PHP"/>
</dbReference>
<evidence type="ECO:0000256" key="1">
    <source>
        <dbReference type="SAM" id="MobiDB-lite"/>
    </source>
</evidence>
<evidence type="ECO:0000259" key="2">
    <source>
        <dbReference type="Pfam" id="PF00149"/>
    </source>
</evidence>
<organism evidence="3 4">
    <name type="scientific">Sutterella megalosphaeroides</name>
    <dbReference type="NCBI Taxonomy" id="2494234"/>
    <lineage>
        <taxon>Bacteria</taxon>
        <taxon>Pseudomonadati</taxon>
        <taxon>Pseudomonadota</taxon>
        <taxon>Betaproteobacteria</taxon>
        <taxon>Burkholderiales</taxon>
        <taxon>Sutterellaceae</taxon>
        <taxon>Sutterella</taxon>
    </lineage>
</organism>
<proteinExistence type="predicted"/>
<dbReference type="Gene3D" id="3.60.21.10">
    <property type="match status" value="1"/>
</dbReference>
<evidence type="ECO:0000313" key="3">
    <source>
        <dbReference type="EMBL" id="BBF24112.1"/>
    </source>
</evidence>
<dbReference type="EMBL" id="AP018786">
    <property type="protein sequence ID" value="BBF24112.1"/>
    <property type="molecule type" value="Genomic_DNA"/>
</dbReference>
<feature type="region of interest" description="Disordered" evidence="1">
    <location>
        <begin position="320"/>
        <end position="459"/>
    </location>
</feature>
<dbReference type="GO" id="GO:0016787">
    <property type="term" value="F:hydrolase activity"/>
    <property type="evidence" value="ECO:0007669"/>
    <property type="project" value="InterPro"/>
</dbReference>
<dbReference type="InterPro" id="IPR029052">
    <property type="entry name" value="Metallo-depent_PP-like"/>
</dbReference>
<feature type="compositionally biased region" description="Basic residues" evidence="1">
    <location>
        <begin position="14"/>
        <end position="25"/>
    </location>
</feature>
<dbReference type="CDD" id="cd00838">
    <property type="entry name" value="MPP_superfamily"/>
    <property type="match status" value="1"/>
</dbReference>
<dbReference type="Pfam" id="PF00149">
    <property type="entry name" value="Metallophos"/>
    <property type="match status" value="1"/>
</dbReference>
<feature type="compositionally biased region" description="Basic residues" evidence="1">
    <location>
        <begin position="444"/>
        <end position="459"/>
    </location>
</feature>
<feature type="compositionally biased region" description="Low complexity" evidence="1">
    <location>
        <begin position="414"/>
        <end position="431"/>
    </location>
</feature>
<dbReference type="AlphaFoldDB" id="A0A2Z6ICR5"/>
<dbReference type="RefSeq" id="WP_120177658.1">
    <property type="nucleotide sequence ID" value="NZ_AP018786.1"/>
</dbReference>
<reference evidence="3 4" key="1">
    <citation type="journal article" date="2018" name="Int. J. Syst. Evol. Microbiol.">
        <title>Mesosutterella multiformis gen. nov., sp. nov., a member of the family Sutterellaceae and Sutterella megalosphaeroides sp. nov., isolated from human faeces.</title>
        <authorList>
            <person name="Sakamoto M."/>
            <person name="Ikeyama N."/>
            <person name="Kunihiro T."/>
            <person name="Iino T."/>
            <person name="Yuki M."/>
            <person name="Ohkuma M."/>
        </authorList>
    </citation>
    <scope>NUCLEOTIDE SEQUENCE [LARGE SCALE GENOMIC DNA]</scope>
    <source>
        <strain evidence="3 4">6FBBBH3</strain>
    </source>
</reference>